<accession>A0A923NJX1</accession>
<dbReference type="PANTHER" id="PTHR39201:SF1">
    <property type="entry name" value="FLAVODOXIN-LIKE DOMAIN-CONTAINING PROTEIN"/>
    <property type="match status" value="1"/>
</dbReference>
<evidence type="ECO:0000313" key="4">
    <source>
        <dbReference type="EMBL" id="MBC6679854.1"/>
    </source>
</evidence>
<evidence type="ECO:0000259" key="3">
    <source>
        <dbReference type="Pfam" id="PF12682"/>
    </source>
</evidence>
<feature type="chain" id="PRO_5038628607" evidence="2">
    <location>
        <begin position="22"/>
        <end position="229"/>
    </location>
</feature>
<sequence>MKKAMLLLLICSILIFSVACGGSADTESGQAEASQESVQTSESAKPSRAEASRVLVAYFTWADNTENPEGVDEMASPSVHAPGHVAQLASWIQERTGGDSFSIRVTEPYSSDWDECLDRANQEKAEGTRPKLVETVENMDDYDVIFLGYPNWWYSCPMALISSLEEQDFSGKQVYLFCSHGTGGLANSVEDITEVIPDADLSDNVFDVYEEDASSSRDEVESWLQELGY</sequence>
<organism evidence="4 5">
    <name type="scientific">Zhenpiania hominis</name>
    <dbReference type="NCBI Taxonomy" id="2763644"/>
    <lineage>
        <taxon>Bacteria</taxon>
        <taxon>Bacillati</taxon>
        <taxon>Bacillota</taxon>
        <taxon>Clostridia</taxon>
        <taxon>Peptostreptococcales</taxon>
        <taxon>Anaerovoracaceae</taxon>
        <taxon>Zhenpiania</taxon>
    </lineage>
</organism>
<dbReference type="GO" id="GO:0010181">
    <property type="term" value="F:FMN binding"/>
    <property type="evidence" value="ECO:0007669"/>
    <property type="project" value="InterPro"/>
</dbReference>
<gene>
    <name evidence="4" type="ORF">H9L42_08435</name>
</gene>
<evidence type="ECO:0000256" key="1">
    <source>
        <dbReference type="SAM" id="MobiDB-lite"/>
    </source>
</evidence>
<dbReference type="RefSeq" id="WP_187302955.1">
    <property type="nucleotide sequence ID" value="NZ_JACRYT010000007.1"/>
</dbReference>
<dbReference type="InterPro" id="IPR029039">
    <property type="entry name" value="Flavoprotein-like_sf"/>
</dbReference>
<dbReference type="Proteomes" id="UP000602647">
    <property type="component" value="Unassembled WGS sequence"/>
</dbReference>
<name>A0A923NJX1_9FIRM</name>
<dbReference type="Gene3D" id="3.40.50.360">
    <property type="match status" value="1"/>
</dbReference>
<feature type="signal peptide" evidence="2">
    <location>
        <begin position="1"/>
        <end position="21"/>
    </location>
</feature>
<proteinExistence type="predicted"/>
<dbReference type="PROSITE" id="PS51257">
    <property type="entry name" value="PROKAR_LIPOPROTEIN"/>
    <property type="match status" value="1"/>
</dbReference>
<feature type="domain" description="Flavodoxin-like" evidence="3">
    <location>
        <begin position="81"/>
        <end position="226"/>
    </location>
</feature>
<feature type="region of interest" description="Disordered" evidence="1">
    <location>
        <begin position="26"/>
        <end position="46"/>
    </location>
</feature>
<feature type="compositionally biased region" description="Polar residues" evidence="1">
    <location>
        <begin position="26"/>
        <end position="44"/>
    </location>
</feature>
<reference evidence="4" key="1">
    <citation type="submission" date="2020-08" db="EMBL/GenBank/DDBJ databases">
        <title>Genome public.</title>
        <authorList>
            <person name="Liu C."/>
            <person name="Sun Q."/>
        </authorList>
    </citation>
    <scope>NUCLEOTIDE SEQUENCE</scope>
    <source>
        <strain evidence="4">BX12</strain>
    </source>
</reference>
<dbReference type="EMBL" id="JACRYT010000007">
    <property type="protein sequence ID" value="MBC6679854.1"/>
    <property type="molecule type" value="Genomic_DNA"/>
</dbReference>
<dbReference type="InterPro" id="IPR008254">
    <property type="entry name" value="Flavodoxin/NO_synth"/>
</dbReference>
<protein>
    <submittedName>
        <fullName evidence="4">Flavodoxin</fullName>
    </submittedName>
</protein>
<keyword evidence="5" id="KW-1185">Reference proteome</keyword>
<dbReference type="SUPFAM" id="SSF52218">
    <property type="entry name" value="Flavoproteins"/>
    <property type="match status" value="1"/>
</dbReference>
<comment type="caution">
    <text evidence="4">The sequence shown here is derived from an EMBL/GenBank/DDBJ whole genome shotgun (WGS) entry which is preliminary data.</text>
</comment>
<dbReference type="GO" id="GO:0016651">
    <property type="term" value="F:oxidoreductase activity, acting on NAD(P)H"/>
    <property type="evidence" value="ECO:0007669"/>
    <property type="project" value="UniProtKB-ARBA"/>
</dbReference>
<evidence type="ECO:0000313" key="5">
    <source>
        <dbReference type="Proteomes" id="UP000602647"/>
    </source>
</evidence>
<dbReference type="PANTHER" id="PTHR39201">
    <property type="entry name" value="EXPORTED PROTEIN-RELATED"/>
    <property type="match status" value="1"/>
</dbReference>
<keyword evidence="2" id="KW-0732">Signal</keyword>
<dbReference type="AlphaFoldDB" id="A0A923NJX1"/>
<dbReference type="Pfam" id="PF12682">
    <property type="entry name" value="Flavodoxin_4"/>
    <property type="match status" value="1"/>
</dbReference>
<evidence type="ECO:0000256" key="2">
    <source>
        <dbReference type="SAM" id="SignalP"/>
    </source>
</evidence>